<dbReference type="Gene3D" id="3.40.50.720">
    <property type="entry name" value="NAD(P)-binding Rossmann-like Domain"/>
    <property type="match status" value="1"/>
</dbReference>
<name>A0A815P9V8_9BILA</name>
<evidence type="ECO:0000313" key="2">
    <source>
        <dbReference type="EMBL" id="CAF1446470.1"/>
    </source>
</evidence>
<dbReference type="AlphaFoldDB" id="A0A815P9V8"/>
<reference evidence="2" key="1">
    <citation type="submission" date="2021-02" db="EMBL/GenBank/DDBJ databases">
        <authorList>
            <person name="Nowell W R."/>
        </authorList>
    </citation>
    <scope>NUCLEOTIDE SEQUENCE</scope>
</reference>
<dbReference type="Proteomes" id="UP000663864">
    <property type="component" value="Unassembled WGS sequence"/>
</dbReference>
<dbReference type="GO" id="GO:0016491">
    <property type="term" value="F:oxidoreductase activity"/>
    <property type="evidence" value="ECO:0007669"/>
    <property type="project" value="UniProtKB-KW"/>
</dbReference>
<protein>
    <submittedName>
        <fullName evidence="2">Uncharacterized protein</fullName>
    </submittedName>
</protein>
<gene>
    <name evidence="2" type="ORF">ZHD862_LOCUS35071</name>
</gene>
<organism evidence="2 3">
    <name type="scientific">Rotaria sordida</name>
    <dbReference type="NCBI Taxonomy" id="392033"/>
    <lineage>
        <taxon>Eukaryota</taxon>
        <taxon>Metazoa</taxon>
        <taxon>Spiralia</taxon>
        <taxon>Gnathifera</taxon>
        <taxon>Rotifera</taxon>
        <taxon>Eurotatoria</taxon>
        <taxon>Bdelloidea</taxon>
        <taxon>Philodinida</taxon>
        <taxon>Philodinidae</taxon>
        <taxon>Rotaria</taxon>
    </lineage>
</organism>
<keyword evidence="1" id="KW-0560">Oxidoreductase</keyword>
<evidence type="ECO:0000256" key="1">
    <source>
        <dbReference type="ARBA" id="ARBA00023002"/>
    </source>
</evidence>
<dbReference type="PANTHER" id="PTHR43157">
    <property type="entry name" value="PHOSPHATIDYLINOSITOL-GLYCAN BIOSYNTHESIS CLASS F PROTEIN-RELATED"/>
    <property type="match status" value="1"/>
</dbReference>
<proteinExistence type="predicted"/>
<dbReference type="EMBL" id="CAJNOT010004825">
    <property type="protein sequence ID" value="CAF1446470.1"/>
    <property type="molecule type" value="Genomic_DNA"/>
</dbReference>
<dbReference type="InterPro" id="IPR002347">
    <property type="entry name" value="SDR_fam"/>
</dbReference>
<evidence type="ECO:0000313" key="3">
    <source>
        <dbReference type="Proteomes" id="UP000663864"/>
    </source>
</evidence>
<comment type="caution">
    <text evidence="2">The sequence shown here is derived from an EMBL/GenBank/DDBJ whole genome shotgun (WGS) entry which is preliminary data.</text>
</comment>
<sequence length="312" mass="35362">MAAWLFNKLWINRQSYPIKQSMQGKTVLITGGNVGVGYDTAKDLLQRGARVIIACRNLHKGHQTMKKILIETGAHKNNIRLMECDLCSVESVRNFAKLYNKEEERLDILICNARLSCSSPIMTKDGFNAVIQANYLGHFLLTNLLLDKLKKCRPTRIINVSSELHNSIQSIKWSDIFTQFQNPYRHRAYPLSKLFQILSTLKLKRDLFAEHIDVFALTPGSMPTSLSSQSAHAISSLAFILSYTFVRYVKFIFAKTPEIGAHTVVYCAVEPTLEQSHDFYFQNCSVAQPSSLAIDQILAERLWKMSLEAVGL</sequence>
<dbReference type="PANTHER" id="PTHR43157:SF31">
    <property type="entry name" value="PHOSPHATIDYLINOSITOL-GLYCAN BIOSYNTHESIS CLASS F PROTEIN"/>
    <property type="match status" value="1"/>
</dbReference>
<dbReference type="SUPFAM" id="SSF51735">
    <property type="entry name" value="NAD(P)-binding Rossmann-fold domains"/>
    <property type="match status" value="1"/>
</dbReference>
<dbReference type="Pfam" id="PF00106">
    <property type="entry name" value="adh_short"/>
    <property type="match status" value="1"/>
</dbReference>
<accession>A0A815P9V8</accession>
<dbReference type="PRINTS" id="PR00081">
    <property type="entry name" value="GDHRDH"/>
</dbReference>
<dbReference type="InterPro" id="IPR036291">
    <property type="entry name" value="NAD(P)-bd_dom_sf"/>
</dbReference>